<reference evidence="1" key="1">
    <citation type="journal article" date="2020" name="Stud. Mycol.">
        <title>101 Dothideomycetes genomes: a test case for predicting lifestyles and emergence of pathogens.</title>
        <authorList>
            <person name="Haridas S."/>
            <person name="Albert R."/>
            <person name="Binder M."/>
            <person name="Bloem J."/>
            <person name="Labutti K."/>
            <person name="Salamov A."/>
            <person name="Andreopoulos B."/>
            <person name="Baker S."/>
            <person name="Barry K."/>
            <person name="Bills G."/>
            <person name="Bluhm B."/>
            <person name="Cannon C."/>
            <person name="Castanera R."/>
            <person name="Culley D."/>
            <person name="Daum C."/>
            <person name="Ezra D."/>
            <person name="Gonzalez J."/>
            <person name="Henrissat B."/>
            <person name="Kuo A."/>
            <person name="Liang C."/>
            <person name="Lipzen A."/>
            <person name="Lutzoni F."/>
            <person name="Magnuson J."/>
            <person name="Mondo S."/>
            <person name="Nolan M."/>
            <person name="Ohm R."/>
            <person name="Pangilinan J."/>
            <person name="Park H.-J."/>
            <person name="Ramirez L."/>
            <person name="Alfaro M."/>
            <person name="Sun H."/>
            <person name="Tritt A."/>
            <person name="Yoshinaga Y."/>
            <person name="Zwiers L.-H."/>
            <person name="Turgeon B."/>
            <person name="Goodwin S."/>
            <person name="Spatafora J."/>
            <person name="Crous P."/>
            <person name="Grigoriev I."/>
        </authorList>
    </citation>
    <scope>NUCLEOTIDE SEQUENCE</scope>
    <source>
        <strain evidence="1">CBS 116005</strain>
    </source>
</reference>
<dbReference type="Pfam" id="PF07065">
    <property type="entry name" value="D123"/>
    <property type="match status" value="1"/>
</dbReference>
<accession>A0A6G1L885</accession>
<dbReference type="OrthoDB" id="360540at2759"/>
<dbReference type="EMBL" id="ML995837">
    <property type="protein sequence ID" value="KAF2769143.1"/>
    <property type="molecule type" value="Genomic_DNA"/>
</dbReference>
<keyword evidence="2" id="KW-1185">Reference proteome</keyword>
<proteinExistence type="predicted"/>
<evidence type="ECO:0000313" key="2">
    <source>
        <dbReference type="Proteomes" id="UP000799436"/>
    </source>
</evidence>
<organism evidence="1 2">
    <name type="scientific">Teratosphaeria nubilosa</name>
    <dbReference type="NCBI Taxonomy" id="161662"/>
    <lineage>
        <taxon>Eukaryota</taxon>
        <taxon>Fungi</taxon>
        <taxon>Dikarya</taxon>
        <taxon>Ascomycota</taxon>
        <taxon>Pezizomycotina</taxon>
        <taxon>Dothideomycetes</taxon>
        <taxon>Dothideomycetidae</taxon>
        <taxon>Mycosphaerellales</taxon>
        <taxon>Teratosphaeriaceae</taxon>
        <taxon>Teratosphaeria</taxon>
    </lineage>
</organism>
<sequence>MSACSPKDVDAGNLEPVGTIEEALIKLICSKRTVHALLDVYDAGEYEIDNKVYFFPYHTELDRLSEWRCYIHKGQVAAVSQSRFYAHNHVGITDEALQDMVCGIRTVWKTVQKDLAFDSCVLDIYAEVSRPSFTPADVRLIEINPWGPYLGSGSLLFHWLDDSQILLSSQSTVKTVVRLVEPFLGAGSPPTLSRRQAYEIGRANVVKDELRCLEARDLASKVLCPVNHETFMRMPLSGRSCGVTTRSAGLARFLPHPGEIAGQATLDETGSSDEDDAAIISHPRFRKLQSLWIESGEWQVVADAQFPIAV</sequence>
<dbReference type="Proteomes" id="UP000799436">
    <property type="component" value="Unassembled WGS sequence"/>
</dbReference>
<name>A0A6G1L885_9PEZI</name>
<protein>
    <submittedName>
        <fullName evidence="1">Uncharacterized protein</fullName>
    </submittedName>
</protein>
<gene>
    <name evidence="1" type="ORF">EJ03DRAFT_327733</name>
</gene>
<evidence type="ECO:0000313" key="1">
    <source>
        <dbReference type="EMBL" id="KAF2769143.1"/>
    </source>
</evidence>
<dbReference type="InterPro" id="IPR009772">
    <property type="entry name" value="CDC123"/>
</dbReference>
<dbReference type="AlphaFoldDB" id="A0A6G1L885"/>